<organism evidence="4 5">
    <name type="scientific">Leptospira yasudae</name>
    <dbReference type="NCBI Taxonomy" id="2202201"/>
    <lineage>
        <taxon>Bacteria</taxon>
        <taxon>Pseudomonadati</taxon>
        <taxon>Spirochaetota</taxon>
        <taxon>Spirochaetia</taxon>
        <taxon>Leptospirales</taxon>
        <taxon>Leptospiraceae</taxon>
        <taxon>Leptospira</taxon>
    </lineage>
</organism>
<dbReference type="EMBL" id="RQGM01000062">
    <property type="protein sequence ID" value="TGL81203.1"/>
    <property type="molecule type" value="Genomic_DNA"/>
</dbReference>
<dbReference type="SUPFAM" id="SSF55729">
    <property type="entry name" value="Acyl-CoA N-acyltransferases (Nat)"/>
    <property type="match status" value="1"/>
</dbReference>
<evidence type="ECO:0000256" key="1">
    <source>
        <dbReference type="ARBA" id="ARBA00022679"/>
    </source>
</evidence>
<name>A0A6N4QQX3_9LEPT</name>
<dbReference type="GO" id="GO:0016747">
    <property type="term" value="F:acyltransferase activity, transferring groups other than amino-acyl groups"/>
    <property type="evidence" value="ECO:0007669"/>
    <property type="project" value="InterPro"/>
</dbReference>
<evidence type="ECO:0000313" key="5">
    <source>
        <dbReference type="Proteomes" id="UP000297613"/>
    </source>
</evidence>
<dbReference type="Gene3D" id="3.40.630.30">
    <property type="match status" value="1"/>
</dbReference>
<dbReference type="CDD" id="cd04301">
    <property type="entry name" value="NAT_SF"/>
    <property type="match status" value="1"/>
</dbReference>
<dbReference type="Pfam" id="PF00583">
    <property type="entry name" value="Acetyltransf_1"/>
    <property type="match status" value="1"/>
</dbReference>
<evidence type="ECO:0000313" key="4">
    <source>
        <dbReference type="EMBL" id="TGL81203.1"/>
    </source>
</evidence>
<proteinExistence type="predicted"/>
<dbReference type="InterPro" id="IPR000182">
    <property type="entry name" value="GNAT_dom"/>
</dbReference>
<evidence type="ECO:0000259" key="3">
    <source>
        <dbReference type="PROSITE" id="PS51186"/>
    </source>
</evidence>
<gene>
    <name evidence="4" type="ORF">EHQ83_15205</name>
</gene>
<dbReference type="AlphaFoldDB" id="A0A6N4QQX3"/>
<comment type="caution">
    <text evidence="4">The sequence shown here is derived from an EMBL/GenBank/DDBJ whole genome shotgun (WGS) entry which is preliminary data.</text>
</comment>
<dbReference type="PANTHER" id="PTHR42919">
    <property type="entry name" value="N-ALPHA-ACETYLTRANSFERASE"/>
    <property type="match status" value="1"/>
</dbReference>
<feature type="domain" description="N-acetyltransferase" evidence="3">
    <location>
        <begin position="20"/>
        <end position="166"/>
    </location>
</feature>
<dbReference type="PANTHER" id="PTHR42919:SF8">
    <property type="entry name" value="N-ALPHA-ACETYLTRANSFERASE 50"/>
    <property type="match status" value="1"/>
</dbReference>
<keyword evidence="1 4" id="KW-0808">Transferase</keyword>
<dbReference type="Proteomes" id="UP000297613">
    <property type="component" value="Unassembled WGS sequence"/>
</dbReference>
<dbReference type="PROSITE" id="PS51186">
    <property type="entry name" value="GNAT"/>
    <property type="match status" value="1"/>
</dbReference>
<dbReference type="InterPro" id="IPR016181">
    <property type="entry name" value="Acyl_CoA_acyltransferase"/>
</dbReference>
<keyword evidence="2" id="KW-0012">Acyltransferase</keyword>
<sequence>MIREFDFSLIEAPMNDPSSIRINRLHSGDLKLFQELVRLFAEVFETQTATKANEKRLEYLLRKSEFVVLAALDADQVVGGLTAYELPMYSSDALEMFLYDIAVLPKYHRRGIGSSLLSELRDYCGSKKIGSIFVDALKADKEAVDFYRATGGSGEEVVHFSYEIRS</sequence>
<reference evidence="4 5" key="1">
    <citation type="journal article" date="2019" name="PLoS Negl. Trop. Dis.">
        <title>Revisiting the worldwide diversity of Leptospira species in the environment.</title>
        <authorList>
            <person name="Vincent A.T."/>
            <person name="Schiettekatte O."/>
            <person name="Bourhy P."/>
            <person name="Veyrier F.J."/>
            <person name="Picardeau M."/>
        </authorList>
    </citation>
    <scope>NUCLEOTIDE SEQUENCE [LARGE SCALE GENOMIC DNA]</scope>
    <source>
        <strain evidence="4 5">201702445</strain>
    </source>
</reference>
<protein>
    <submittedName>
        <fullName evidence="4">GNAT family N-acetyltransferase</fullName>
    </submittedName>
</protein>
<evidence type="ECO:0000256" key="2">
    <source>
        <dbReference type="ARBA" id="ARBA00023315"/>
    </source>
</evidence>
<accession>A0A6N4QQX3</accession>
<dbReference type="InterPro" id="IPR051556">
    <property type="entry name" value="N-term/lysine_N-AcTrnsfr"/>
</dbReference>